<keyword evidence="7" id="KW-1185">Reference proteome</keyword>
<accession>A0A0C9VH90</accession>
<organism evidence="6 7">
    <name type="scientific">Sphaerobolus stellatus (strain SS14)</name>
    <dbReference type="NCBI Taxonomy" id="990650"/>
    <lineage>
        <taxon>Eukaryota</taxon>
        <taxon>Fungi</taxon>
        <taxon>Dikarya</taxon>
        <taxon>Basidiomycota</taxon>
        <taxon>Agaricomycotina</taxon>
        <taxon>Agaricomycetes</taxon>
        <taxon>Phallomycetidae</taxon>
        <taxon>Geastrales</taxon>
        <taxon>Sphaerobolaceae</taxon>
        <taxon>Sphaerobolus</taxon>
    </lineage>
</organism>
<keyword evidence="2 3" id="KW-0456">Lyase</keyword>
<dbReference type="Gene3D" id="3.20.20.140">
    <property type="entry name" value="Metal-dependent hydrolases"/>
    <property type="match status" value="1"/>
</dbReference>
<protein>
    <recommendedName>
        <fullName evidence="5">Amidohydrolase-related domain-containing protein</fullName>
    </recommendedName>
</protein>
<dbReference type="Proteomes" id="UP000054279">
    <property type="component" value="Unassembled WGS sequence"/>
</dbReference>
<evidence type="ECO:0000256" key="3">
    <source>
        <dbReference type="RuleBase" id="RU366045"/>
    </source>
</evidence>
<reference evidence="6 7" key="1">
    <citation type="submission" date="2014-06" db="EMBL/GenBank/DDBJ databases">
        <title>Evolutionary Origins and Diversification of the Mycorrhizal Mutualists.</title>
        <authorList>
            <consortium name="DOE Joint Genome Institute"/>
            <consortium name="Mycorrhizal Genomics Consortium"/>
            <person name="Kohler A."/>
            <person name="Kuo A."/>
            <person name="Nagy L.G."/>
            <person name="Floudas D."/>
            <person name="Copeland A."/>
            <person name="Barry K.W."/>
            <person name="Cichocki N."/>
            <person name="Veneault-Fourrey C."/>
            <person name="LaButti K."/>
            <person name="Lindquist E.A."/>
            <person name="Lipzen A."/>
            <person name="Lundell T."/>
            <person name="Morin E."/>
            <person name="Murat C."/>
            <person name="Riley R."/>
            <person name="Ohm R."/>
            <person name="Sun H."/>
            <person name="Tunlid A."/>
            <person name="Henrissat B."/>
            <person name="Grigoriev I.V."/>
            <person name="Hibbett D.S."/>
            <person name="Martin F."/>
        </authorList>
    </citation>
    <scope>NUCLEOTIDE SEQUENCE [LARGE SCALE GENOMIC DNA]</scope>
    <source>
        <strain evidence="6 7">SS14</strain>
    </source>
</reference>
<feature type="domain" description="Amidohydrolase-related" evidence="5">
    <location>
        <begin position="90"/>
        <end position="350"/>
    </location>
</feature>
<dbReference type="InterPro" id="IPR032466">
    <property type="entry name" value="Metal_Hydrolase"/>
</dbReference>
<dbReference type="SUPFAM" id="SSF51556">
    <property type="entry name" value="Metallo-dependent hydrolases"/>
    <property type="match status" value="1"/>
</dbReference>
<dbReference type="InterPro" id="IPR032465">
    <property type="entry name" value="ACMSD"/>
</dbReference>
<evidence type="ECO:0000256" key="4">
    <source>
        <dbReference type="SAM" id="SignalP"/>
    </source>
</evidence>
<feature type="signal peptide" evidence="4">
    <location>
        <begin position="1"/>
        <end position="19"/>
    </location>
</feature>
<dbReference type="InterPro" id="IPR006680">
    <property type="entry name" value="Amidohydro-rel"/>
</dbReference>
<dbReference type="HOGENOM" id="CLU_039329_5_2_1"/>
<evidence type="ECO:0000259" key="5">
    <source>
        <dbReference type="Pfam" id="PF04909"/>
    </source>
</evidence>
<dbReference type="GO" id="GO:0016787">
    <property type="term" value="F:hydrolase activity"/>
    <property type="evidence" value="ECO:0007669"/>
    <property type="project" value="InterPro"/>
</dbReference>
<dbReference type="AlphaFoldDB" id="A0A0C9VH90"/>
<sequence length="352" mass="38922">MLHNLYALFALLTLRETSARKWNNTGKGTIAMEEGWVIPGQLQDLFVNGLPAATGSSLAQYVPQLLDIHGRVSVMDATGIDYMILSCITPGIQGIANPLDAEAVARQTNDKLAAAIANNTMRFGAFGAISMHNPTAAAAELERVVKKHGFLGALINDYQETLNGTLLYYDQPQYDVFWAKAQELNVPIYLHPRFAVPQRLGQYQHAIWLDGASQEFTISVSTHLLGICVNGVFDRFPKLKLIVGHLGERIPSDLIRIDSAIQSSNIPMNRTIAYYFKNNIWETTSTNFASDLVEFHKKTIGIDRIMYSIDYPFAPLAAGQAWVNGDLATRLNATELLKVKRETAINVLGLNN</sequence>
<keyword evidence="1 3" id="KW-0210">Decarboxylase</keyword>
<evidence type="ECO:0000313" key="6">
    <source>
        <dbReference type="EMBL" id="KIJ36726.1"/>
    </source>
</evidence>
<name>A0A0C9VH90_SPHS4</name>
<evidence type="ECO:0000256" key="1">
    <source>
        <dbReference type="ARBA" id="ARBA00022793"/>
    </source>
</evidence>
<comment type="similarity">
    <text evidence="3">Belongs to the metallo-dependent hydrolases superfamily.</text>
</comment>
<dbReference type="GO" id="GO:0005829">
    <property type="term" value="C:cytosol"/>
    <property type="evidence" value="ECO:0007669"/>
    <property type="project" value="TreeGrafter"/>
</dbReference>
<dbReference type="Pfam" id="PF04909">
    <property type="entry name" value="Amidohydro_2"/>
    <property type="match status" value="1"/>
</dbReference>
<evidence type="ECO:0000256" key="2">
    <source>
        <dbReference type="ARBA" id="ARBA00023239"/>
    </source>
</evidence>
<dbReference type="EMBL" id="KN837175">
    <property type="protein sequence ID" value="KIJ36726.1"/>
    <property type="molecule type" value="Genomic_DNA"/>
</dbReference>
<keyword evidence="4" id="KW-0732">Signal</keyword>
<dbReference type="GO" id="GO:0016831">
    <property type="term" value="F:carboxy-lyase activity"/>
    <property type="evidence" value="ECO:0007669"/>
    <property type="project" value="UniProtKB-KW"/>
</dbReference>
<proteinExistence type="inferred from homology"/>
<dbReference type="PANTHER" id="PTHR21240:SF31">
    <property type="entry name" value="AMIDOHYDROLASE FAMILY PROTEIN (AFU_ORTHOLOGUE AFUA_7G05840)"/>
    <property type="match status" value="1"/>
</dbReference>
<gene>
    <name evidence="6" type="ORF">M422DRAFT_782088</name>
</gene>
<feature type="chain" id="PRO_5002204671" description="Amidohydrolase-related domain-containing protein" evidence="4">
    <location>
        <begin position="20"/>
        <end position="352"/>
    </location>
</feature>
<dbReference type="GO" id="GO:0019748">
    <property type="term" value="P:secondary metabolic process"/>
    <property type="evidence" value="ECO:0007669"/>
    <property type="project" value="TreeGrafter"/>
</dbReference>
<dbReference type="OrthoDB" id="432010at2759"/>
<evidence type="ECO:0000313" key="7">
    <source>
        <dbReference type="Proteomes" id="UP000054279"/>
    </source>
</evidence>
<dbReference type="PANTHER" id="PTHR21240">
    <property type="entry name" value="2-AMINO-3-CARBOXYLMUCONATE-6-SEMIALDEHYDE DECARBOXYLASE"/>
    <property type="match status" value="1"/>
</dbReference>